<dbReference type="AlphaFoldDB" id="A0AAQ4EG11"/>
<comment type="caution">
    <text evidence="1">The sequence shown here is derived from an EMBL/GenBank/DDBJ whole genome shotgun (WGS) entry which is preliminary data.</text>
</comment>
<dbReference type="Proteomes" id="UP001321473">
    <property type="component" value="Unassembled WGS sequence"/>
</dbReference>
<evidence type="ECO:0000313" key="1">
    <source>
        <dbReference type="EMBL" id="KAK8773568.1"/>
    </source>
</evidence>
<organism evidence="1 2">
    <name type="scientific">Amblyomma americanum</name>
    <name type="common">Lone star tick</name>
    <dbReference type="NCBI Taxonomy" id="6943"/>
    <lineage>
        <taxon>Eukaryota</taxon>
        <taxon>Metazoa</taxon>
        <taxon>Ecdysozoa</taxon>
        <taxon>Arthropoda</taxon>
        <taxon>Chelicerata</taxon>
        <taxon>Arachnida</taxon>
        <taxon>Acari</taxon>
        <taxon>Parasitiformes</taxon>
        <taxon>Ixodida</taxon>
        <taxon>Ixodoidea</taxon>
        <taxon>Ixodidae</taxon>
        <taxon>Amblyomminae</taxon>
        <taxon>Amblyomma</taxon>
    </lineage>
</organism>
<dbReference type="EMBL" id="JARKHS020016675">
    <property type="protein sequence ID" value="KAK8773568.1"/>
    <property type="molecule type" value="Genomic_DNA"/>
</dbReference>
<name>A0AAQ4EG11_AMBAM</name>
<proteinExistence type="predicted"/>
<evidence type="ECO:0000313" key="2">
    <source>
        <dbReference type="Proteomes" id="UP001321473"/>
    </source>
</evidence>
<sequence>MYWTPPASFGKVVRQPGKAAVAKSMQPVGRFAESPLPRAALGPSYGVMVRSPSEKAALRRHMAGIGTGSWGPLSPDRGSTSRDVVVSKTRALYRSEQVRRSRWPIPEMVAASD</sequence>
<accession>A0AAQ4EG11</accession>
<gene>
    <name evidence="1" type="ORF">V5799_011899</name>
</gene>
<protein>
    <submittedName>
        <fullName evidence="1">Uncharacterized protein</fullName>
    </submittedName>
</protein>
<reference evidence="1 2" key="1">
    <citation type="journal article" date="2023" name="Arcadia Sci">
        <title>De novo assembly of a long-read Amblyomma americanum tick genome.</title>
        <authorList>
            <person name="Chou S."/>
            <person name="Poskanzer K.E."/>
            <person name="Rollins M."/>
            <person name="Thuy-Boun P.S."/>
        </authorList>
    </citation>
    <scope>NUCLEOTIDE SEQUENCE [LARGE SCALE GENOMIC DNA]</scope>
    <source>
        <strain evidence="1">F_SG_1</strain>
        <tissue evidence="1">Salivary glands</tissue>
    </source>
</reference>
<keyword evidence="2" id="KW-1185">Reference proteome</keyword>